<sequence length="94" mass="11078">MSVRDLMTDERKIWNSEFLVNYFDPEDIPLIQSLAISQGYQRDKYCWSYTKNGMYTVKSGYWWLWMDMESLRRNNSAFGSTKPVTKNLTTSLGA</sequence>
<reference evidence="1" key="1">
    <citation type="submission" date="2018-11" db="EMBL/GenBank/DDBJ databases">
        <authorList>
            <consortium name="Genoscope - CEA"/>
            <person name="William W."/>
        </authorList>
    </citation>
    <scope>NUCLEOTIDE SEQUENCE</scope>
</reference>
<protein>
    <submittedName>
        <fullName evidence="1">Uncharacterized protein</fullName>
    </submittedName>
</protein>
<proteinExistence type="predicted"/>
<organism evidence="1">
    <name type="scientific">Brassica oleracea</name>
    <name type="common">Wild cabbage</name>
    <dbReference type="NCBI Taxonomy" id="3712"/>
    <lineage>
        <taxon>Eukaryota</taxon>
        <taxon>Viridiplantae</taxon>
        <taxon>Streptophyta</taxon>
        <taxon>Embryophyta</taxon>
        <taxon>Tracheophyta</taxon>
        <taxon>Spermatophyta</taxon>
        <taxon>Magnoliopsida</taxon>
        <taxon>eudicotyledons</taxon>
        <taxon>Gunneridae</taxon>
        <taxon>Pentapetalae</taxon>
        <taxon>rosids</taxon>
        <taxon>malvids</taxon>
        <taxon>Brassicales</taxon>
        <taxon>Brassicaceae</taxon>
        <taxon>Brassiceae</taxon>
        <taxon>Brassica</taxon>
    </lineage>
</organism>
<accession>A0A3P6EKH5</accession>
<dbReference type="AlphaFoldDB" id="A0A3P6EKH5"/>
<evidence type="ECO:0000313" key="1">
    <source>
        <dbReference type="EMBL" id="VDD35904.1"/>
    </source>
</evidence>
<gene>
    <name evidence="1" type="ORF">BOLC7T41464H</name>
</gene>
<name>A0A3P6EKH5_BRAOL</name>
<dbReference type="EMBL" id="LR031876">
    <property type="protein sequence ID" value="VDD35904.1"/>
    <property type="molecule type" value="Genomic_DNA"/>
</dbReference>